<evidence type="ECO:0000259" key="1">
    <source>
        <dbReference type="Pfam" id="PF08818"/>
    </source>
</evidence>
<evidence type="ECO:0000313" key="3">
    <source>
        <dbReference type="Proteomes" id="UP001253545"/>
    </source>
</evidence>
<dbReference type="InterPro" id="IPR014922">
    <property type="entry name" value="YdhG-like"/>
</dbReference>
<dbReference type="RefSeq" id="WP_311367665.1">
    <property type="nucleotide sequence ID" value="NZ_JAVRHX010000001.1"/>
</dbReference>
<dbReference type="SUPFAM" id="SSF159888">
    <property type="entry name" value="YdhG-like"/>
    <property type="match status" value="1"/>
</dbReference>
<keyword evidence="3" id="KW-1185">Reference proteome</keyword>
<proteinExistence type="predicted"/>
<gene>
    <name evidence="2" type="ORF">RM552_04935</name>
</gene>
<name>A0ABU2ZNH9_9ALTE</name>
<evidence type="ECO:0000313" key="2">
    <source>
        <dbReference type="EMBL" id="MDT0594183.1"/>
    </source>
</evidence>
<feature type="domain" description="YdhG-like" evidence="1">
    <location>
        <begin position="32"/>
        <end position="127"/>
    </location>
</feature>
<reference evidence="2 3" key="1">
    <citation type="submission" date="2023-09" db="EMBL/GenBank/DDBJ databases">
        <authorList>
            <person name="Rey-Velasco X."/>
        </authorList>
    </citation>
    <scope>NUCLEOTIDE SEQUENCE [LARGE SCALE GENOMIC DNA]</scope>
    <source>
        <strain evidence="2 3">P117</strain>
    </source>
</reference>
<dbReference type="Proteomes" id="UP001253545">
    <property type="component" value="Unassembled WGS sequence"/>
</dbReference>
<sequence>MSTLKTRVNDESVKAYIDSLVHPTRKQDALILLEVYSRVTGQSPKMWGTSIIGFGDYSYENSSKKRQTWSRAAFSPRKNYMSLYLMLGVLKHPEKLAGLGKFKHGKSCLNINKLADVDMKTLEELVALDWSCMNEKYP</sequence>
<organism evidence="2 3">
    <name type="scientific">Glaciecola petra</name>
    <dbReference type="NCBI Taxonomy" id="3075602"/>
    <lineage>
        <taxon>Bacteria</taxon>
        <taxon>Pseudomonadati</taxon>
        <taxon>Pseudomonadota</taxon>
        <taxon>Gammaproteobacteria</taxon>
        <taxon>Alteromonadales</taxon>
        <taxon>Alteromonadaceae</taxon>
        <taxon>Glaciecola</taxon>
    </lineage>
</organism>
<comment type="caution">
    <text evidence="2">The sequence shown here is derived from an EMBL/GenBank/DDBJ whole genome shotgun (WGS) entry which is preliminary data.</text>
</comment>
<dbReference type="EMBL" id="JAVRHX010000001">
    <property type="protein sequence ID" value="MDT0594183.1"/>
    <property type="molecule type" value="Genomic_DNA"/>
</dbReference>
<dbReference type="Pfam" id="PF08818">
    <property type="entry name" value="DUF1801"/>
    <property type="match status" value="1"/>
</dbReference>
<accession>A0ABU2ZNH9</accession>
<protein>
    <submittedName>
        <fullName evidence="2">DUF1801 domain-containing protein</fullName>
    </submittedName>
</protein>